<name>A0A2V3U2Z5_9HYPH</name>
<accession>A0A2V3U2Z5</accession>
<evidence type="ECO:0000313" key="2">
    <source>
        <dbReference type="EMBL" id="PXW57033.1"/>
    </source>
</evidence>
<dbReference type="AlphaFoldDB" id="A0A2V3U2Z5"/>
<proteinExistence type="predicted"/>
<feature type="region of interest" description="Disordered" evidence="1">
    <location>
        <begin position="1"/>
        <end position="29"/>
    </location>
</feature>
<evidence type="ECO:0000313" key="3">
    <source>
        <dbReference type="Proteomes" id="UP000248021"/>
    </source>
</evidence>
<dbReference type="Proteomes" id="UP000248021">
    <property type="component" value="Unassembled WGS sequence"/>
</dbReference>
<dbReference type="Pfam" id="PF10636">
    <property type="entry name" value="hemP"/>
    <property type="match status" value="1"/>
</dbReference>
<sequence length="60" mass="6706">MTSPHDTSPPAPPASARRPAEEPTVNAQQLFGDKRELVIVHNGERYRLRITANDKLILTK</sequence>
<organism evidence="2 3">
    <name type="scientific">Chelatococcus asaccharovorans</name>
    <dbReference type="NCBI Taxonomy" id="28210"/>
    <lineage>
        <taxon>Bacteria</taxon>
        <taxon>Pseudomonadati</taxon>
        <taxon>Pseudomonadota</taxon>
        <taxon>Alphaproteobacteria</taxon>
        <taxon>Hyphomicrobiales</taxon>
        <taxon>Chelatococcaceae</taxon>
        <taxon>Chelatococcus</taxon>
    </lineage>
</organism>
<dbReference type="EMBL" id="QJJK01000007">
    <property type="protein sequence ID" value="PXW57033.1"/>
    <property type="molecule type" value="Genomic_DNA"/>
</dbReference>
<evidence type="ECO:0000256" key="1">
    <source>
        <dbReference type="SAM" id="MobiDB-lite"/>
    </source>
</evidence>
<reference evidence="2 3" key="1">
    <citation type="submission" date="2018-05" db="EMBL/GenBank/DDBJ databases">
        <title>Genomic Encyclopedia of Type Strains, Phase IV (KMG-IV): sequencing the most valuable type-strain genomes for metagenomic binning, comparative biology and taxonomic classification.</title>
        <authorList>
            <person name="Goeker M."/>
        </authorList>
    </citation>
    <scope>NUCLEOTIDE SEQUENCE [LARGE SCALE GENOMIC DNA]</scope>
    <source>
        <strain evidence="2 3">DSM 6462</strain>
    </source>
</reference>
<dbReference type="InterPro" id="IPR019600">
    <property type="entry name" value="Hemin_uptake_protein_HemP"/>
</dbReference>
<protein>
    <submittedName>
        <fullName evidence="2">Hemin uptake protein HemP</fullName>
    </submittedName>
</protein>
<dbReference type="Gene3D" id="2.10.70.10">
    <property type="entry name" value="Complement Module, domain 1"/>
    <property type="match status" value="1"/>
</dbReference>
<keyword evidence="3" id="KW-1185">Reference proteome</keyword>
<gene>
    <name evidence="2" type="ORF">C7450_10771</name>
</gene>
<dbReference type="OrthoDB" id="7870498at2"/>
<comment type="caution">
    <text evidence="2">The sequence shown here is derived from an EMBL/GenBank/DDBJ whole genome shotgun (WGS) entry which is preliminary data.</text>
</comment>